<feature type="domain" description="VOC" evidence="1">
    <location>
        <begin position="3"/>
        <end position="120"/>
    </location>
</feature>
<dbReference type="PATRIC" id="fig|1232683.4.peg.2935"/>
<dbReference type="InterPro" id="IPR029068">
    <property type="entry name" value="Glyas_Bleomycin-R_OHBP_Dase"/>
</dbReference>
<proteinExistence type="predicted"/>
<organism evidence="2 3">
    <name type="scientific">Marinobacterium lacunae</name>
    <dbReference type="NCBI Taxonomy" id="1232683"/>
    <lineage>
        <taxon>Bacteria</taxon>
        <taxon>Pseudomonadati</taxon>
        <taxon>Pseudomonadota</taxon>
        <taxon>Gammaproteobacteria</taxon>
        <taxon>Oceanospirillales</taxon>
        <taxon>Oceanospirillaceae</taxon>
        <taxon>Marinobacterium</taxon>
    </lineage>
</organism>
<sequence length="122" mass="13417">MNHPNFVILYVESSDNSARFYSDLLELQPVESSPVFAAYVLDSGLMFGLWARADVEPKVMAPAGGGELVFKVADRAAVDERYSQWQAMGLGFAQSPVDMEFGYTFVALDPDGNRLRVYSPAA</sequence>
<dbReference type="PROSITE" id="PS51819">
    <property type="entry name" value="VOC"/>
    <property type="match status" value="1"/>
</dbReference>
<reference evidence="2 3" key="1">
    <citation type="submission" date="2014-04" db="EMBL/GenBank/DDBJ databases">
        <title>Marinobacterium kochiensis sp. nov., isolated from sediment sample collected from Kochi backwaters in Kerala, India.</title>
        <authorList>
            <person name="Singh A."/>
            <person name="Pinnaka A.K."/>
        </authorList>
    </citation>
    <scope>NUCLEOTIDE SEQUENCE [LARGE SCALE GENOMIC DNA]</scope>
    <source>
        <strain evidence="2 3">AK27</strain>
    </source>
</reference>
<dbReference type="SUPFAM" id="SSF54593">
    <property type="entry name" value="Glyoxalase/Bleomycin resistance protein/Dihydroxybiphenyl dioxygenase"/>
    <property type="match status" value="1"/>
</dbReference>
<gene>
    <name evidence="2" type="ORF">ADIMK_2984</name>
</gene>
<dbReference type="EMBL" id="JMQN01000045">
    <property type="protein sequence ID" value="KEA62875.1"/>
    <property type="molecule type" value="Genomic_DNA"/>
</dbReference>
<dbReference type="eggNOG" id="COG0346">
    <property type="taxonomic scope" value="Bacteria"/>
</dbReference>
<dbReference type="InterPro" id="IPR037523">
    <property type="entry name" value="VOC_core"/>
</dbReference>
<dbReference type="STRING" id="1232683.ADIMK_2984"/>
<accession>A0A081FWH0</accession>
<dbReference type="RefSeq" id="WP_036189915.1">
    <property type="nucleotide sequence ID" value="NZ_JMQN01000045.1"/>
</dbReference>
<dbReference type="InterPro" id="IPR026275">
    <property type="entry name" value="Glyoxalase/dOase/EhpR"/>
</dbReference>
<dbReference type="Gene3D" id="3.30.720.110">
    <property type="match status" value="1"/>
</dbReference>
<evidence type="ECO:0000259" key="1">
    <source>
        <dbReference type="PROSITE" id="PS51819"/>
    </source>
</evidence>
<comment type="caution">
    <text evidence="2">The sequence shown here is derived from an EMBL/GenBank/DDBJ whole genome shotgun (WGS) entry which is preliminary data.</text>
</comment>
<dbReference type="AlphaFoldDB" id="A0A081FWH0"/>
<evidence type="ECO:0000313" key="2">
    <source>
        <dbReference type="EMBL" id="KEA62875.1"/>
    </source>
</evidence>
<keyword evidence="3" id="KW-1185">Reference proteome</keyword>
<dbReference type="Proteomes" id="UP000028252">
    <property type="component" value="Unassembled WGS sequence"/>
</dbReference>
<dbReference type="PIRSF" id="PIRSF039020">
    <property type="entry name" value="EhpR"/>
    <property type="match status" value="1"/>
</dbReference>
<protein>
    <recommendedName>
        <fullName evidence="1">VOC domain-containing protein</fullName>
    </recommendedName>
</protein>
<dbReference type="Gene3D" id="3.30.720.120">
    <property type="match status" value="1"/>
</dbReference>
<dbReference type="OrthoDB" id="9806945at2"/>
<dbReference type="InterPro" id="IPR004360">
    <property type="entry name" value="Glyas_Fos-R_dOase_dom"/>
</dbReference>
<dbReference type="Pfam" id="PF00903">
    <property type="entry name" value="Glyoxalase"/>
    <property type="match status" value="1"/>
</dbReference>
<name>A0A081FWH0_9GAMM</name>
<evidence type="ECO:0000313" key="3">
    <source>
        <dbReference type="Proteomes" id="UP000028252"/>
    </source>
</evidence>